<dbReference type="PANTHER" id="PTHR12860">
    <property type="entry name" value="SIGNAL RECOGNITION PARTICLE 68 KDA PROTEIN"/>
    <property type="match status" value="1"/>
</dbReference>
<evidence type="ECO:0000313" key="11">
    <source>
        <dbReference type="EMBL" id="RPB19445.1"/>
    </source>
</evidence>
<keyword evidence="5 10" id="KW-0694">RNA-binding</keyword>
<dbReference type="AlphaFoldDB" id="A0A3N4LN98"/>
<keyword evidence="7" id="KW-0539">Nucleus</keyword>
<evidence type="ECO:0000313" key="12">
    <source>
        <dbReference type="Proteomes" id="UP000267821"/>
    </source>
</evidence>
<keyword evidence="8 10" id="KW-0687">Ribonucleoprotein</keyword>
<evidence type="ECO:0000256" key="1">
    <source>
        <dbReference type="ARBA" id="ARBA00004496"/>
    </source>
</evidence>
<dbReference type="Gene3D" id="1.10.3450.40">
    <property type="entry name" value="Signal recognition particle, SRP68 subunit, RNA-binding domain"/>
    <property type="match status" value="1"/>
</dbReference>
<evidence type="ECO:0000256" key="4">
    <source>
        <dbReference type="ARBA" id="ARBA00022490"/>
    </source>
</evidence>
<dbReference type="EMBL" id="ML121589">
    <property type="protein sequence ID" value="RPB19445.1"/>
    <property type="molecule type" value="Genomic_DNA"/>
</dbReference>
<evidence type="ECO:0000256" key="7">
    <source>
        <dbReference type="ARBA" id="ARBA00023242"/>
    </source>
</evidence>
<evidence type="ECO:0000256" key="2">
    <source>
        <dbReference type="ARBA" id="ARBA00004604"/>
    </source>
</evidence>
<dbReference type="GO" id="GO:0005786">
    <property type="term" value="C:signal recognition particle, endoplasmic reticulum targeting"/>
    <property type="evidence" value="ECO:0007669"/>
    <property type="project" value="UniProtKB-KW"/>
</dbReference>
<accession>A0A3N4LN98</accession>
<dbReference type="GO" id="GO:0008312">
    <property type="term" value="F:7S RNA binding"/>
    <property type="evidence" value="ECO:0007669"/>
    <property type="project" value="InterPro"/>
</dbReference>
<organism evidence="11 12">
    <name type="scientific">Terfezia boudieri ATCC MYA-4762</name>
    <dbReference type="NCBI Taxonomy" id="1051890"/>
    <lineage>
        <taxon>Eukaryota</taxon>
        <taxon>Fungi</taxon>
        <taxon>Dikarya</taxon>
        <taxon>Ascomycota</taxon>
        <taxon>Pezizomycotina</taxon>
        <taxon>Pezizomycetes</taxon>
        <taxon>Pezizales</taxon>
        <taxon>Pezizaceae</taxon>
        <taxon>Terfezia</taxon>
    </lineage>
</organism>
<dbReference type="GO" id="GO:0006614">
    <property type="term" value="P:SRP-dependent cotranslational protein targeting to membrane"/>
    <property type="evidence" value="ECO:0007669"/>
    <property type="project" value="InterPro"/>
</dbReference>
<proteinExistence type="inferred from homology"/>
<keyword evidence="12" id="KW-1185">Reference proteome</keyword>
<dbReference type="PIRSF" id="PIRSF038995">
    <property type="entry name" value="SRP68"/>
    <property type="match status" value="1"/>
</dbReference>
<dbReference type="Proteomes" id="UP000267821">
    <property type="component" value="Unassembled WGS sequence"/>
</dbReference>
<evidence type="ECO:0000256" key="9">
    <source>
        <dbReference type="ARBA" id="ARBA00029498"/>
    </source>
</evidence>
<evidence type="ECO:0000256" key="10">
    <source>
        <dbReference type="PIRNR" id="PIRNR038995"/>
    </source>
</evidence>
<dbReference type="OrthoDB" id="10255118at2759"/>
<comment type="function">
    <text evidence="10">Component of the signal recognition particle (SRP) complex, a ribonucleoprotein complex that mediates the cotranslational targeting of secretory and membrane proteins to the endoplasmic reticulum (ER). The SRP complex interacts with the signal sequence in nascent secretory and membrane proteins and directs them to the membrane of the ER.</text>
</comment>
<evidence type="ECO:0000256" key="5">
    <source>
        <dbReference type="ARBA" id="ARBA00022884"/>
    </source>
</evidence>
<sequence>MDTISFISSLRQQALLLGDYNAYRQMCSRRLAKLRKKLGRVNDLRKKDQKPAPVTAEDVMKDPLYTRLLIYPSERAWAHAMHMKSFTADSPDTVSPELRGHIRSRLAKAASYAKQIRQLYSTPGSNASDVDIIEAAAYATSLLGALAFEKGHWDDALREFAVSRVCYDALLVSGGKNGEVYKEFLTSTVEPSIRYSAYQNGISRTVDIGVLARQFFPKEAEKELVEGLKRVHSGVFGEAATGEAMEGVEQALLVTEVDWRGRRAPVEEADIAVALGVAKKAEEELGRVLDGKKAGSGSGGKRTAEDFDGVLAAWQECVDETKKAIDKAHGEGVSGADPRLQNLQLIYTYVNYGLIGWRVGRNRIMAEEIEKGLREAEEVQGGKVKELVVLYDAILQSLDQIVELPGVAADEDFFQEIEAKRGLFAALRCSAIAPSHLATNTRNTLALYHRALTHITTSLPRLPSSSSTTKLDISTTDAQSLKSHLQALVTRYIALIQLQDYIQKTQRDSPAIHAPLIDTLGTYNEKIVFENLVPVNNGVEPVPVKPVFFDIAWNFVGYPVKGEEKKVEVQKKKEERAQTKKVGFLGGLFGR</sequence>
<comment type="similarity">
    <text evidence="3 10">Belongs to the SRP68 family.</text>
</comment>
<dbReference type="InterPro" id="IPR034652">
    <property type="entry name" value="SRP68-RBD"/>
</dbReference>
<dbReference type="InParanoid" id="A0A3N4LN98"/>
<dbReference type="InterPro" id="IPR026258">
    <property type="entry name" value="SRP68"/>
</dbReference>
<evidence type="ECO:0000256" key="6">
    <source>
        <dbReference type="ARBA" id="ARBA00023135"/>
    </source>
</evidence>
<gene>
    <name evidence="11" type="ORF">L211DRAFT_636735</name>
</gene>
<reference evidence="11 12" key="1">
    <citation type="journal article" date="2018" name="Nat. Ecol. Evol.">
        <title>Pezizomycetes genomes reveal the molecular basis of ectomycorrhizal truffle lifestyle.</title>
        <authorList>
            <person name="Murat C."/>
            <person name="Payen T."/>
            <person name="Noel B."/>
            <person name="Kuo A."/>
            <person name="Morin E."/>
            <person name="Chen J."/>
            <person name="Kohler A."/>
            <person name="Krizsan K."/>
            <person name="Balestrini R."/>
            <person name="Da Silva C."/>
            <person name="Montanini B."/>
            <person name="Hainaut M."/>
            <person name="Levati E."/>
            <person name="Barry K.W."/>
            <person name="Belfiori B."/>
            <person name="Cichocki N."/>
            <person name="Clum A."/>
            <person name="Dockter R.B."/>
            <person name="Fauchery L."/>
            <person name="Guy J."/>
            <person name="Iotti M."/>
            <person name="Le Tacon F."/>
            <person name="Lindquist E.A."/>
            <person name="Lipzen A."/>
            <person name="Malagnac F."/>
            <person name="Mello A."/>
            <person name="Molinier V."/>
            <person name="Miyauchi S."/>
            <person name="Poulain J."/>
            <person name="Riccioni C."/>
            <person name="Rubini A."/>
            <person name="Sitrit Y."/>
            <person name="Splivallo R."/>
            <person name="Traeger S."/>
            <person name="Wang M."/>
            <person name="Zifcakova L."/>
            <person name="Wipf D."/>
            <person name="Zambonelli A."/>
            <person name="Paolocci F."/>
            <person name="Nowrousian M."/>
            <person name="Ottonello S."/>
            <person name="Baldrian P."/>
            <person name="Spatafora J.W."/>
            <person name="Henrissat B."/>
            <person name="Nagy L.G."/>
            <person name="Aury J.M."/>
            <person name="Wincker P."/>
            <person name="Grigoriev I.V."/>
            <person name="Bonfante P."/>
            <person name="Martin F.M."/>
        </authorList>
    </citation>
    <scope>NUCLEOTIDE SEQUENCE [LARGE SCALE GENOMIC DNA]</scope>
    <source>
        <strain evidence="11 12">ATCC MYA-4762</strain>
    </source>
</reference>
<comment type="subcellular location">
    <subcellularLocation>
        <location evidence="1 10">Cytoplasm</location>
    </subcellularLocation>
    <subcellularLocation>
        <location evidence="2">Nucleus</location>
        <location evidence="2">Nucleolus</location>
    </subcellularLocation>
</comment>
<dbReference type="PANTHER" id="PTHR12860:SF0">
    <property type="entry name" value="SIGNAL RECOGNITION PARTICLE SUBUNIT SRP68"/>
    <property type="match status" value="1"/>
</dbReference>
<dbReference type="Pfam" id="PF16969">
    <property type="entry name" value="SRP68"/>
    <property type="match status" value="1"/>
</dbReference>
<dbReference type="STRING" id="1051890.A0A3N4LN98"/>
<dbReference type="GO" id="GO:0005047">
    <property type="term" value="F:signal recognition particle binding"/>
    <property type="evidence" value="ECO:0007669"/>
    <property type="project" value="InterPro"/>
</dbReference>
<name>A0A3N4LN98_9PEZI</name>
<keyword evidence="6 10" id="KW-0733">Signal recognition particle</keyword>
<dbReference type="InterPro" id="IPR038253">
    <property type="entry name" value="SRP68_N_sf"/>
</dbReference>
<dbReference type="GO" id="GO:0030942">
    <property type="term" value="F:endoplasmic reticulum signal peptide binding"/>
    <property type="evidence" value="ECO:0007669"/>
    <property type="project" value="InterPro"/>
</dbReference>
<keyword evidence="4 10" id="KW-0963">Cytoplasm</keyword>
<evidence type="ECO:0000256" key="3">
    <source>
        <dbReference type="ARBA" id="ARBA00009352"/>
    </source>
</evidence>
<dbReference type="CDD" id="cd15481">
    <property type="entry name" value="SRP68-RBD"/>
    <property type="match status" value="1"/>
</dbReference>
<protein>
    <recommendedName>
        <fullName evidence="9 10">Signal recognition particle subunit SRP68</fullName>
        <shortName evidence="10">SRP68</shortName>
    </recommendedName>
</protein>
<evidence type="ECO:0000256" key="8">
    <source>
        <dbReference type="ARBA" id="ARBA00023274"/>
    </source>
</evidence>
<dbReference type="GO" id="GO:0005730">
    <property type="term" value="C:nucleolus"/>
    <property type="evidence" value="ECO:0007669"/>
    <property type="project" value="UniProtKB-SubCell"/>
</dbReference>